<reference evidence="2 3" key="1">
    <citation type="submission" date="2020-08" db="EMBL/GenBank/DDBJ databases">
        <title>Functional genomics of gut bacteria from endangered species of beetles.</title>
        <authorList>
            <person name="Carlos-Shanley C."/>
        </authorList>
    </citation>
    <scope>NUCLEOTIDE SEQUENCE [LARGE SCALE GENOMIC DNA]</scope>
    <source>
        <strain evidence="2 3">S00239</strain>
    </source>
</reference>
<accession>A0A840LA65</accession>
<dbReference type="RefSeq" id="WP_184301340.1">
    <property type="nucleotide sequence ID" value="NZ_JACHLP010000006.1"/>
</dbReference>
<keyword evidence="1" id="KW-0812">Transmembrane</keyword>
<sequence length="212" mass="23175">MGGALSPAEAALKRSAWLKTLLQWHWISSAICLVALVLFSLTGITLNNAGLFESKAKVQRLDAQLPERLRAQLQAAGPAGPPSLPAEVAAWLEDLWALELAGRVVEWSGDEAYLAMPRPGGDAWLRIDLASGAAEAELSDRGWVAYFNDLHKGRHAGRVWSWFLDLFAGACLLFALTGLWILKLHALKRPSTWPMVALGLLLPLLLLLLFVH</sequence>
<dbReference type="InterPro" id="IPR032307">
    <property type="entry name" value="PepSY_TM-like_2"/>
</dbReference>
<feature type="transmembrane region" description="Helical" evidence="1">
    <location>
        <begin position="159"/>
        <end position="181"/>
    </location>
</feature>
<gene>
    <name evidence="2" type="ORF">HNP55_003185</name>
</gene>
<evidence type="ECO:0000313" key="2">
    <source>
        <dbReference type="EMBL" id="MBB4844641.1"/>
    </source>
</evidence>
<feature type="transmembrane region" description="Helical" evidence="1">
    <location>
        <begin position="193"/>
        <end position="211"/>
    </location>
</feature>
<comment type="caution">
    <text evidence="2">The sequence shown here is derived from an EMBL/GenBank/DDBJ whole genome shotgun (WGS) entry which is preliminary data.</text>
</comment>
<evidence type="ECO:0008006" key="4">
    <source>
        <dbReference type="Google" id="ProtNLM"/>
    </source>
</evidence>
<dbReference type="Proteomes" id="UP000562027">
    <property type="component" value="Unassembled WGS sequence"/>
</dbReference>
<evidence type="ECO:0000313" key="3">
    <source>
        <dbReference type="Proteomes" id="UP000562027"/>
    </source>
</evidence>
<protein>
    <recommendedName>
        <fullName evidence="4">PepSY-associated transmembrane protein</fullName>
    </recommendedName>
</protein>
<name>A0A840LA65_9BURK</name>
<dbReference type="Pfam" id="PF16357">
    <property type="entry name" value="PepSY_TM_like_2"/>
    <property type="match status" value="1"/>
</dbReference>
<proteinExistence type="predicted"/>
<dbReference type="AlphaFoldDB" id="A0A840LA65"/>
<evidence type="ECO:0000256" key="1">
    <source>
        <dbReference type="SAM" id="Phobius"/>
    </source>
</evidence>
<keyword evidence="1" id="KW-1133">Transmembrane helix</keyword>
<dbReference type="EMBL" id="JACHLP010000006">
    <property type="protein sequence ID" value="MBB4844641.1"/>
    <property type="molecule type" value="Genomic_DNA"/>
</dbReference>
<keyword evidence="3" id="KW-1185">Reference proteome</keyword>
<feature type="transmembrane region" description="Helical" evidence="1">
    <location>
        <begin position="24"/>
        <end position="46"/>
    </location>
</feature>
<dbReference type="PANTHER" id="PTHR40115">
    <property type="entry name" value="INNER MEMBRANE PROTEIN WITH PEPSY TM HELIX"/>
    <property type="match status" value="1"/>
</dbReference>
<dbReference type="PANTHER" id="PTHR40115:SF1">
    <property type="entry name" value="INNER MEMBRANE PROTEIN WITH PEPSY TM HELIX"/>
    <property type="match status" value="1"/>
</dbReference>
<keyword evidence="1" id="KW-0472">Membrane</keyword>
<organism evidence="2 3">
    <name type="scientific">Roseateles oligotrophus</name>
    <dbReference type="NCBI Taxonomy" id="1769250"/>
    <lineage>
        <taxon>Bacteria</taxon>
        <taxon>Pseudomonadati</taxon>
        <taxon>Pseudomonadota</taxon>
        <taxon>Betaproteobacteria</taxon>
        <taxon>Burkholderiales</taxon>
        <taxon>Sphaerotilaceae</taxon>
        <taxon>Roseateles</taxon>
    </lineage>
</organism>